<evidence type="ECO:0000259" key="13">
    <source>
        <dbReference type="PROSITE" id="PS51199"/>
    </source>
</evidence>
<dbReference type="NCBIfam" id="TIGR00665">
    <property type="entry name" value="DnaB"/>
    <property type="match status" value="1"/>
</dbReference>
<dbReference type="PANTHER" id="PTHR30153">
    <property type="entry name" value="REPLICATIVE DNA HELICASE DNAB"/>
    <property type="match status" value="1"/>
</dbReference>
<dbReference type="GO" id="GO:0003677">
    <property type="term" value="F:DNA binding"/>
    <property type="evidence" value="ECO:0007669"/>
    <property type="project" value="UniProtKB-UniRule"/>
</dbReference>
<evidence type="ECO:0000313" key="15">
    <source>
        <dbReference type="Proteomes" id="UP000461234"/>
    </source>
</evidence>
<keyword evidence="4 12" id="KW-0547">Nucleotide-binding</keyword>
<evidence type="ECO:0000256" key="6">
    <source>
        <dbReference type="ARBA" id="ARBA00022806"/>
    </source>
</evidence>
<protein>
    <recommendedName>
        <fullName evidence="11 12">Replicative DNA helicase</fullName>
        <ecNumber evidence="11 12">5.6.2.3</ecNumber>
    </recommendedName>
</protein>
<evidence type="ECO:0000256" key="3">
    <source>
        <dbReference type="ARBA" id="ARBA00022705"/>
    </source>
</evidence>
<dbReference type="CDD" id="cd00984">
    <property type="entry name" value="DnaB_C"/>
    <property type="match status" value="1"/>
</dbReference>
<dbReference type="GO" id="GO:0016787">
    <property type="term" value="F:hydrolase activity"/>
    <property type="evidence" value="ECO:0007669"/>
    <property type="project" value="UniProtKB-KW"/>
</dbReference>
<dbReference type="SUPFAM" id="SSF52540">
    <property type="entry name" value="P-loop containing nucleoside triphosphate hydrolases"/>
    <property type="match status" value="1"/>
</dbReference>
<dbReference type="Pfam" id="PF00772">
    <property type="entry name" value="DnaB"/>
    <property type="match status" value="1"/>
</dbReference>
<dbReference type="GO" id="GO:0005524">
    <property type="term" value="F:ATP binding"/>
    <property type="evidence" value="ECO:0007669"/>
    <property type="project" value="UniProtKB-UniRule"/>
</dbReference>
<gene>
    <name evidence="14" type="primary">dnaB</name>
    <name evidence="14" type="ORF">F2P40_03785</name>
</gene>
<keyword evidence="5 12" id="KW-0378">Hydrolase</keyword>
<dbReference type="Pfam" id="PF03796">
    <property type="entry name" value="DnaB_C"/>
    <property type="match status" value="1"/>
</dbReference>
<evidence type="ECO:0000256" key="2">
    <source>
        <dbReference type="ARBA" id="ARBA00022515"/>
    </source>
</evidence>
<dbReference type="AlphaFoldDB" id="A0A7X1VJX8"/>
<dbReference type="GO" id="GO:0005829">
    <property type="term" value="C:cytosol"/>
    <property type="evidence" value="ECO:0007669"/>
    <property type="project" value="TreeGrafter"/>
</dbReference>
<evidence type="ECO:0000313" key="14">
    <source>
        <dbReference type="EMBL" id="MQR48456.1"/>
    </source>
</evidence>
<dbReference type="InterPro" id="IPR027417">
    <property type="entry name" value="P-loop_NTPase"/>
</dbReference>
<dbReference type="RefSeq" id="WP_153227692.1">
    <property type="nucleotide sequence ID" value="NZ_WIOB01000004.1"/>
</dbReference>
<dbReference type="InterPro" id="IPR007692">
    <property type="entry name" value="DNA_helicase_DnaB"/>
</dbReference>
<evidence type="ECO:0000256" key="8">
    <source>
        <dbReference type="ARBA" id="ARBA00023125"/>
    </source>
</evidence>
<dbReference type="GO" id="GO:0006269">
    <property type="term" value="P:DNA replication, synthesis of primer"/>
    <property type="evidence" value="ECO:0007669"/>
    <property type="project" value="UniProtKB-UniRule"/>
</dbReference>
<dbReference type="EC" id="5.6.2.3" evidence="11 12"/>
<accession>A0A7X1VJX8</accession>
<dbReference type="InterPro" id="IPR016136">
    <property type="entry name" value="DNA_helicase_N/primase_C"/>
</dbReference>
<keyword evidence="2 12" id="KW-0639">Primosome</keyword>
<evidence type="ECO:0000256" key="9">
    <source>
        <dbReference type="ARBA" id="ARBA00023235"/>
    </source>
</evidence>
<proteinExistence type="inferred from homology"/>
<evidence type="ECO:0000256" key="5">
    <source>
        <dbReference type="ARBA" id="ARBA00022801"/>
    </source>
</evidence>
<keyword evidence="8 12" id="KW-0238">DNA-binding</keyword>
<keyword evidence="7 12" id="KW-0067">ATP-binding</keyword>
<evidence type="ECO:0000256" key="11">
    <source>
        <dbReference type="NCBIfam" id="TIGR00665"/>
    </source>
</evidence>
<comment type="catalytic activity">
    <reaction evidence="10 12">
        <text>ATP + H2O = ADP + phosphate + H(+)</text>
        <dbReference type="Rhea" id="RHEA:13065"/>
        <dbReference type="ChEBI" id="CHEBI:15377"/>
        <dbReference type="ChEBI" id="CHEBI:15378"/>
        <dbReference type="ChEBI" id="CHEBI:30616"/>
        <dbReference type="ChEBI" id="CHEBI:43474"/>
        <dbReference type="ChEBI" id="CHEBI:456216"/>
        <dbReference type="EC" id="5.6.2.3"/>
    </reaction>
</comment>
<comment type="caution">
    <text evidence="14">The sequence shown here is derived from an EMBL/GenBank/DDBJ whole genome shotgun (WGS) entry which is preliminary data.</text>
</comment>
<dbReference type="Gene3D" id="1.10.860.10">
    <property type="entry name" value="DNAb Helicase, Chain A"/>
    <property type="match status" value="1"/>
</dbReference>
<dbReference type="PANTHER" id="PTHR30153:SF2">
    <property type="entry name" value="REPLICATIVE DNA HELICASE"/>
    <property type="match status" value="1"/>
</dbReference>
<name>A0A7X1VJX8_ACIBA</name>
<dbReference type="Proteomes" id="UP000461234">
    <property type="component" value="Unassembled WGS sequence"/>
</dbReference>
<comment type="similarity">
    <text evidence="1 12">Belongs to the helicase family. DnaB subfamily.</text>
</comment>
<feature type="domain" description="SF4 helicase" evidence="13">
    <location>
        <begin position="177"/>
        <end position="443"/>
    </location>
</feature>
<evidence type="ECO:0000256" key="4">
    <source>
        <dbReference type="ARBA" id="ARBA00022741"/>
    </source>
</evidence>
<evidence type="ECO:0000256" key="12">
    <source>
        <dbReference type="RuleBase" id="RU362085"/>
    </source>
</evidence>
<evidence type="ECO:0000256" key="1">
    <source>
        <dbReference type="ARBA" id="ARBA00008428"/>
    </source>
</evidence>
<dbReference type="PROSITE" id="PS51199">
    <property type="entry name" value="SF4_HELICASE"/>
    <property type="match status" value="1"/>
</dbReference>
<dbReference type="InterPro" id="IPR007693">
    <property type="entry name" value="DNA_helicase_DnaB-like_N"/>
</dbReference>
<dbReference type="GO" id="GO:0043139">
    <property type="term" value="F:5'-3' DNA helicase activity"/>
    <property type="evidence" value="ECO:0007669"/>
    <property type="project" value="UniProtKB-EC"/>
</dbReference>
<dbReference type="InterPro" id="IPR007694">
    <property type="entry name" value="DNA_helicase_DnaB-like_C"/>
</dbReference>
<keyword evidence="3 12" id="KW-0235">DNA replication</keyword>
<evidence type="ECO:0000256" key="7">
    <source>
        <dbReference type="ARBA" id="ARBA00022840"/>
    </source>
</evidence>
<keyword evidence="6 12" id="KW-0347">Helicase</keyword>
<organism evidence="14 15">
    <name type="scientific">Acinetobacter baumannii</name>
    <dbReference type="NCBI Taxonomy" id="470"/>
    <lineage>
        <taxon>Bacteria</taxon>
        <taxon>Pseudomonadati</taxon>
        <taxon>Pseudomonadota</taxon>
        <taxon>Gammaproteobacteria</taxon>
        <taxon>Moraxellales</taxon>
        <taxon>Moraxellaceae</taxon>
        <taxon>Acinetobacter</taxon>
        <taxon>Acinetobacter calcoaceticus/baumannii complex</taxon>
    </lineage>
</organism>
<reference evidence="14 15" key="1">
    <citation type="submission" date="2019-10" db="EMBL/GenBank/DDBJ databases">
        <title>Genetic environment of the oxa23 gene and comparative analysis of carbapenem resistant Acinetobacter baumannii isolates belonging to global clone 1, lineage 2 recovered in a burns hospital outbreak in 2012-2013.</title>
        <authorList>
            <person name="Douraghi M."/>
            <person name="Aris P."/>
            <person name="Kenyon J."/>
            <person name="Hamidian M."/>
        </authorList>
    </citation>
    <scope>NUCLEOTIDE SEQUENCE [LARGE SCALE GENOMIC DNA]</scope>
    <source>
        <strain evidence="14 15">ABS103</strain>
    </source>
</reference>
<dbReference type="EMBL" id="WIOC01000003">
    <property type="protein sequence ID" value="MQR48456.1"/>
    <property type="molecule type" value="Genomic_DNA"/>
</dbReference>
<comment type="function">
    <text evidence="12">The main replicative DNA helicase, it participates in initiation and elongation during chromosome replication. Travels ahead of the DNA replisome, separating dsDNA into templates for DNA synthesis. A processive ATP-dependent 5'-3' DNA helicase it has DNA-dependent ATPase activity.</text>
</comment>
<sequence length="451" mass="50396">MIDLFSIPVEQSVLVTLLTVEQGAGEYIDSLEVSDFYSDRHQIIFKHIKEQHEKGEGHNEILIWELIRSHTLEVKTVPEQYMIELMSGAVVYTMLGSLVKKLKDFSTRRKIQELSKNIGVVAVDTVSYSAEAALDRVQTLVSSLDGNSHENKTMSAGDLSKQVLANILDKHEKIHAGVEVKRGIKTGFFELDNKLDCIDQTDLVIIGARPSMGKTTLAQNILSDVSVNQGEPALFMSGEMNKEQIMERLISGIGQIELKKIRSGRFQSEDAGLIHRAMTIIGNTKIEINDQSAPSLSDIRREARKMVRKYGKVGLIMVDYLQIMTPPQRTGNSTQEMGDISRGLKKLAKDFNCPVVALSQLNRSLENRPNKRPIMSDLRDSGQIEQDADVILFIYRDEVYNKESKDAGIAEIIVGKARNGTVGTVRLATDLARSTFLDLDPQYYHAMEEAV</sequence>
<dbReference type="GO" id="GO:1990077">
    <property type="term" value="C:primosome complex"/>
    <property type="evidence" value="ECO:0007669"/>
    <property type="project" value="UniProtKB-UniRule"/>
</dbReference>
<keyword evidence="9" id="KW-0413">Isomerase</keyword>
<dbReference type="Gene3D" id="3.40.50.300">
    <property type="entry name" value="P-loop containing nucleotide triphosphate hydrolases"/>
    <property type="match status" value="1"/>
</dbReference>
<dbReference type="InterPro" id="IPR036185">
    <property type="entry name" value="DNA_heli_DnaB-like_N_sf"/>
</dbReference>
<evidence type="ECO:0000256" key="10">
    <source>
        <dbReference type="ARBA" id="ARBA00048954"/>
    </source>
</evidence>
<dbReference type="SUPFAM" id="SSF48024">
    <property type="entry name" value="N-terminal domain of DnaB helicase"/>
    <property type="match status" value="1"/>
</dbReference>